<dbReference type="EMBL" id="BMHT01000005">
    <property type="protein sequence ID" value="GGF17787.1"/>
    <property type="molecule type" value="Genomic_DNA"/>
</dbReference>
<accession>A0ABQ1UGY0</accession>
<sequence length="51" mass="5858">MHKGVRLSLKPRLANDDRVFGLQSFSGYRKWSLGFGGEQAWGKCCQKQKKE</sequence>
<dbReference type="Proteomes" id="UP000632273">
    <property type="component" value="Unassembled WGS sequence"/>
</dbReference>
<proteinExistence type="predicted"/>
<protein>
    <submittedName>
        <fullName evidence="1">Uncharacterized protein</fullName>
    </submittedName>
</protein>
<organism evidence="1 2">
    <name type="scientific">Hymenobacter cavernae</name>
    <dbReference type="NCBI Taxonomy" id="2044852"/>
    <lineage>
        <taxon>Bacteria</taxon>
        <taxon>Pseudomonadati</taxon>
        <taxon>Bacteroidota</taxon>
        <taxon>Cytophagia</taxon>
        <taxon>Cytophagales</taxon>
        <taxon>Hymenobacteraceae</taxon>
        <taxon>Hymenobacter</taxon>
    </lineage>
</organism>
<keyword evidence="2" id="KW-1185">Reference proteome</keyword>
<gene>
    <name evidence="1" type="ORF">GCM10011383_31540</name>
</gene>
<comment type="caution">
    <text evidence="1">The sequence shown here is derived from an EMBL/GenBank/DDBJ whole genome shotgun (WGS) entry which is preliminary data.</text>
</comment>
<reference evidence="2" key="1">
    <citation type="journal article" date="2019" name="Int. J. Syst. Evol. Microbiol.">
        <title>The Global Catalogue of Microorganisms (GCM) 10K type strain sequencing project: providing services to taxonomists for standard genome sequencing and annotation.</title>
        <authorList>
            <consortium name="The Broad Institute Genomics Platform"/>
            <consortium name="The Broad Institute Genome Sequencing Center for Infectious Disease"/>
            <person name="Wu L."/>
            <person name="Ma J."/>
        </authorList>
    </citation>
    <scope>NUCLEOTIDE SEQUENCE [LARGE SCALE GENOMIC DNA]</scope>
    <source>
        <strain evidence="2">CGMCC 1.15197</strain>
    </source>
</reference>
<evidence type="ECO:0000313" key="1">
    <source>
        <dbReference type="EMBL" id="GGF17787.1"/>
    </source>
</evidence>
<name>A0ABQ1UGY0_9BACT</name>
<evidence type="ECO:0000313" key="2">
    <source>
        <dbReference type="Proteomes" id="UP000632273"/>
    </source>
</evidence>